<dbReference type="RefSeq" id="WP_047259192.1">
    <property type="nucleotide sequence ID" value="NZ_CP011546.1"/>
</dbReference>
<dbReference type="CDD" id="cd13925">
    <property type="entry name" value="RPF"/>
    <property type="match status" value="1"/>
</dbReference>
<evidence type="ECO:0000259" key="4">
    <source>
        <dbReference type="Pfam" id="PF06737"/>
    </source>
</evidence>
<evidence type="ECO:0000313" key="5">
    <source>
        <dbReference type="EMBL" id="AKK10642.1"/>
    </source>
</evidence>
<feature type="chain" id="PRO_5002555156" evidence="3">
    <location>
        <begin position="32"/>
        <end position="202"/>
    </location>
</feature>
<reference evidence="6" key="2">
    <citation type="submission" date="2015-05" db="EMBL/GenBank/DDBJ databases">
        <title>Complete genome sequence of Corynebacterium uterequi DSM 45634, isolated from the uterus of a maiden mare.</title>
        <authorList>
            <person name="Ruckert C."/>
            <person name="Albersmeier A."/>
            <person name="Winkler A."/>
            <person name="Tauch A."/>
        </authorList>
    </citation>
    <scope>NUCLEOTIDE SEQUENCE [LARGE SCALE GENOMIC DNA]</scope>
    <source>
        <strain evidence="6">DSM 45634</strain>
    </source>
</reference>
<dbReference type="AlphaFoldDB" id="A0A0G3HHN4"/>
<dbReference type="PATRIC" id="fig|1072256.5.peg.627"/>
<keyword evidence="2" id="KW-0378">Hydrolase</keyword>
<keyword evidence="3" id="KW-0732">Signal</keyword>
<dbReference type="Pfam" id="PF06737">
    <property type="entry name" value="Transglycosylas"/>
    <property type="match status" value="1"/>
</dbReference>
<dbReference type="InterPro" id="IPR023346">
    <property type="entry name" value="Lysozyme-like_dom_sf"/>
</dbReference>
<comment type="similarity">
    <text evidence="1">Belongs to the transglycosylase family. Rpf subfamily.</text>
</comment>
<gene>
    <name evidence="5" type="ORF">CUTER_03165</name>
</gene>
<feature type="domain" description="Resuscitation-promoting factor core lysozyme-like" evidence="4">
    <location>
        <begin position="32"/>
        <end position="107"/>
    </location>
</feature>
<dbReference type="EMBL" id="CP011546">
    <property type="protein sequence ID" value="AKK10642.1"/>
    <property type="molecule type" value="Genomic_DNA"/>
</dbReference>
<protein>
    <submittedName>
        <fullName evidence="5">Transglycosylase-like protein</fullName>
    </submittedName>
</protein>
<dbReference type="Gene3D" id="1.10.530.10">
    <property type="match status" value="1"/>
</dbReference>
<dbReference type="OrthoDB" id="1404170at2"/>
<evidence type="ECO:0000313" key="6">
    <source>
        <dbReference type="Proteomes" id="UP000035548"/>
    </source>
</evidence>
<name>A0A0G3HHN4_9CORY</name>
<evidence type="ECO:0000256" key="3">
    <source>
        <dbReference type="SAM" id="SignalP"/>
    </source>
</evidence>
<dbReference type="Proteomes" id="UP000035548">
    <property type="component" value="Chromosome"/>
</dbReference>
<accession>A0A0G3HHN4</accession>
<dbReference type="InterPro" id="IPR010618">
    <property type="entry name" value="RPF"/>
</dbReference>
<feature type="signal peptide" evidence="3">
    <location>
        <begin position="1"/>
        <end position="31"/>
    </location>
</feature>
<reference evidence="5 6" key="1">
    <citation type="journal article" date="2015" name="Genome Announc.">
        <title>Virulence Factor Genes Detected in the Complete Genome Sequence of Corynebacterium uterequi DSM 45634, Isolated from the Uterus of a Maiden Mare.</title>
        <authorList>
            <person name="Ruckert C."/>
            <person name="Kriete M."/>
            <person name="Jaenicke S."/>
            <person name="Winkler A."/>
            <person name="Tauch A."/>
        </authorList>
    </citation>
    <scope>NUCLEOTIDE SEQUENCE [LARGE SCALE GENOMIC DNA]</scope>
    <source>
        <strain evidence="5 6">DSM 45634</strain>
    </source>
</reference>
<dbReference type="GO" id="GO:0016787">
    <property type="term" value="F:hydrolase activity"/>
    <property type="evidence" value="ECO:0007669"/>
    <property type="project" value="UniProtKB-KW"/>
</dbReference>
<keyword evidence="6" id="KW-1185">Reference proteome</keyword>
<dbReference type="KEGG" id="cut:CUTER_03165"/>
<organism evidence="5 6">
    <name type="scientific">Corynebacterium uterequi</name>
    <dbReference type="NCBI Taxonomy" id="1072256"/>
    <lineage>
        <taxon>Bacteria</taxon>
        <taxon>Bacillati</taxon>
        <taxon>Actinomycetota</taxon>
        <taxon>Actinomycetes</taxon>
        <taxon>Mycobacteriales</taxon>
        <taxon>Corynebacteriaceae</taxon>
        <taxon>Corynebacterium</taxon>
    </lineage>
</organism>
<sequence length="202" mass="20633">MASNRNRLTIAATSAAAGATLAVLASPLASAAPDHAWDSLAQCESGGNWHINTGNGYHGGLQFHPTTWHAFGGGEFAPTAYQATREQQIIVAERTLAQQGWGAWPACSAKMGLRGYGVTLRNQPVAPAASAPAASTAPSNPAAALNQSLPLGAPVAELSSAVEDFNPTQLSSNAVASQVLPAEIDSAVNFLEEIAGSSLPTF</sequence>
<evidence type="ECO:0000256" key="1">
    <source>
        <dbReference type="ARBA" id="ARBA00010830"/>
    </source>
</evidence>
<dbReference type="STRING" id="1072256.CUTER_03165"/>
<dbReference type="SUPFAM" id="SSF53955">
    <property type="entry name" value="Lysozyme-like"/>
    <property type="match status" value="1"/>
</dbReference>
<proteinExistence type="inferred from homology"/>
<evidence type="ECO:0000256" key="2">
    <source>
        <dbReference type="ARBA" id="ARBA00022801"/>
    </source>
</evidence>